<accession>A0ABR2YHM9</accession>
<evidence type="ECO:0000313" key="3">
    <source>
        <dbReference type="Proteomes" id="UP001491310"/>
    </source>
</evidence>
<dbReference type="Proteomes" id="UP001491310">
    <property type="component" value="Unassembled WGS sequence"/>
</dbReference>
<dbReference type="EMBL" id="JALJOT010000011">
    <property type="protein sequence ID" value="KAK9905590.1"/>
    <property type="molecule type" value="Genomic_DNA"/>
</dbReference>
<evidence type="ECO:0000256" key="1">
    <source>
        <dbReference type="SAM" id="MobiDB-lite"/>
    </source>
</evidence>
<evidence type="ECO:0008006" key="4">
    <source>
        <dbReference type="Google" id="ProtNLM"/>
    </source>
</evidence>
<sequence length="611" mass="65702">MQQLAEGTLLQPSAPRSEANAQGVPEVDQDIQDMLIQGLESFPISSCNSWGIPNLSNRMSLGVPPESWGQLGPAHEWLARIARPPAPKIEAAIPEEQQVNLPLPSAVGPEPLGMPQWQEMSLRSNSAASTAIESPVPGFLSMLRMGQTDGQFRQPGEPHQETYPFHIPGQPRVIGDAPVYTPDTKLGGRPDRGGSSEVAGGSEGAPGSAGASHEQAESQEQANGKGRRSKEDVQKRNKEAQQRFRDRQKAKLKEAEDAAEELRVKLDGVMREKAALEAQLLEFTQTLAQRDELIAQLRTGREAAGAAGECPVARFPCNVTLSVYPNQHILLTQADVIKLRREDLVAIWKEYVNALSNLLPSGHVQLSESAAQTVTVLTQEATQLMLCVADSSPAMFKNFAACKLDADSSNDYGEDSLQLWGAVTGFLQLTPKQRKELVALRVACLSTLSDVIDERNNIHAFLTAAMPAAVGARHTAAQYLKAHEGIEQLKMNLKKEHDLKVDWMTAVYCNVLEPVQVARAIVQSYPWAPDTMAVAAVVAAEGGDTEALTHLRADCSGGPGAYVQPRHNSLGSAVEGLQIQSQGSDKVKRVSTPFAQDSPPGAGSPLVTSGG</sequence>
<name>A0ABR2YHM9_9CHLO</name>
<comment type="caution">
    <text evidence="2">The sequence shown here is derived from an EMBL/GenBank/DDBJ whole genome shotgun (WGS) entry which is preliminary data.</text>
</comment>
<proteinExistence type="predicted"/>
<dbReference type="CDD" id="cd14688">
    <property type="entry name" value="bZIP_YAP"/>
    <property type="match status" value="1"/>
</dbReference>
<feature type="region of interest" description="Disordered" evidence="1">
    <location>
        <begin position="1"/>
        <end position="24"/>
    </location>
</feature>
<evidence type="ECO:0000313" key="2">
    <source>
        <dbReference type="EMBL" id="KAK9905590.1"/>
    </source>
</evidence>
<feature type="compositionally biased region" description="Basic and acidic residues" evidence="1">
    <location>
        <begin position="229"/>
        <end position="257"/>
    </location>
</feature>
<protein>
    <recommendedName>
        <fullName evidence="4">BZIP domain-containing protein</fullName>
    </recommendedName>
</protein>
<feature type="compositionally biased region" description="Low complexity" evidence="1">
    <location>
        <begin position="195"/>
        <end position="212"/>
    </location>
</feature>
<keyword evidence="3" id="KW-1185">Reference proteome</keyword>
<gene>
    <name evidence="2" type="ORF">WJX75_002604</name>
</gene>
<organism evidence="2 3">
    <name type="scientific">Coccomyxa subellipsoidea</name>
    <dbReference type="NCBI Taxonomy" id="248742"/>
    <lineage>
        <taxon>Eukaryota</taxon>
        <taxon>Viridiplantae</taxon>
        <taxon>Chlorophyta</taxon>
        <taxon>core chlorophytes</taxon>
        <taxon>Trebouxiophyceae</taxon>
        <taxon>Trebouxiophyceae incertae sedis</taxon>
        <taxon>Coccomyxaceae</taxon>
        <taxon>Coccomyxa</taxon>
    </lineage>
</organism>
<reference evidence="2 3" key="1">
    <citation type="journal article" date="2024" name="Nat. Commun.">
        <title>Phylogenomics reveals the evolutionary origins of lichenization in chlorophyte algae.</title>
        <authorList>
            <person name="Puginier C."/>
            <person name="Libourel C."/>
            <person name="Otte J."/>
            <person name="Skaloud P."/>
            <person name="Haon M."/>
            <person name="Grisel S."/>
            <person name="Petersen M."/>
            <person name="Berrin J.G."/>
            <person name="Delaux P.M."/>
            <person name="Dal Grande F."/>
            <person name="Keller J."/>
        </authorList>
    </citation>
    <scope>NUCLEOTIDE SEQUENCE [LARGE SCALE GENOMIC DNA]</scope>
    <source>
        <strain evidence="2 3">SAG 216-7</strain>
    </source>
</reference>
<feature type="region of interest" description="Disordered" evidence="1">
    <location>
        <begin position="578"/>
        <end position="611"/>
    </location>
</feature>
<feature type="region of interest" description="Disordered" evidence="1">
    <location>
        <begin position="149"/>
        <end position="257"/>
    </location>
</feature>